<proteinExistence type="predicted"/>
<reference evidence="1 2" key="1">
    <citation type="submission" date="2020-08" db="EMBL/GenBank/DDBJ databases">
        <title>Plant Genome Project.</title>
        <authorList>
            <person name="Zhang R.-G."/>
        </authorList>
    </citation>
    <scope>NUCLEOTIDE SEQUENCE [LARGE SCALE GENOMIC DNA]</scope>
    <source>
        <tissue evidence="1">Rhizome</tissue>
    </source>
</reference>
<gene>
    <name evidence="1" type="ORF">ZIOFF_064701</name>
</gene>
<sequence>MDGDISIDKSLIPHYVEEDLGKSFLCVDKTGQSTKQQINLSLEGGKYSSNLRDATSKDILEVDHTQIKHHHPSCSNVTETENTDVQLLL</sequence>
<keyword evidence="2" id="KW-1185">Reference proteome</keyword>
<protein>
    <submittedName>
        <fullName evidence="1">Uncharacterized protein</fullName>
    </submittedName>
</protein>
<dbReference type="EMBL" id="JACMSC010000018">
    <property type="protein sequence ID" value="KAG6475481.1"/>
    <property type="molecule type" value="Genomic_DNA"/>
</dbReference>
<comment type="caution">
    <text evidence="1">The sequence shown here is derived from an EMBL/GenBank/DDBJ whole genome shotgun (WGS) entry which is preliminary data.</text>
</comment>
<accession>A0A8J5EW89</accession>
<dbReference type="Proteomes" id="UP000734854">
    <property type="component" value="Unassembled WGS sequence"/>
</dbReference>
<evidence type="ECO:0000313" key="1">
    <source>
        <dbReference type="EMBL" id="KAG6475481.1"/>
    </source>
</evidence>
<organism evidence="1 2">
    <name type="scientific">Zingiber officinale</name>
    <name type="common">Ginger</name>
    <name type="synonym">Amomum zingiber</name>
    <dbReference type="NCBI Taxonomy" id="94328"/>
    <lineage>
        <taxon>Eukaryota</taxon>
        <taxon>Viridiplantae</taxon>
        <taxon>Streptophyta</taxon>
        <taxon>Embryophyta</taxon>
        <taxon>Tracheophyta</taxon>
        <taxon>Spermatophyta</taxon>
        <taxon>Magnoliopsida</taxon>
        <taxon>Liliopsida</taxon>
        <taxon>Zingiberales</taxon>
        <taxon>Zingiberaceae</taxon>
        <taxon>Zingiber</taxon>
    </lineage>
</organism>
<name>A0A8J5EW89_ZINOF</name>
<dbReference type="AlphaFoldDB" id="A0A8J5EW89"/>
<evidence type="ECO:0000313" key="2">
    <source>
        <dbReference type="Proteomes" id="UP000734854"/>
    </source>
</evidence>